<dbReference type="InterPro" id="IPR002314">
    <property type="entry name" value="aa-tRNA-synt_IIb"/>
</dbReference>
<dbReference type="Proteomes" id="UP000447434">
    <property type="component" value="Chromosome 5"/>
</dbReference>
<dbReference type="AlphaFoldDB" id="A0A6A4QHK9"/>
<evidence type="ECO:0000256" key="1">
    <source>
        <dbReference type="ARBA" id="ARBA00022917"/>
    </source>
</evidence>
<dbReference type="PANTHER" id="PTHR11451:SF46">
    <property type="entry name" value="THREONINE--TRNA LIGASE"/>
    <property type="match status" value="1"/>
</dbReference>
<feature type="domain" description="Aminoacyl-tRNA synthetase class II (G/ P/ S/T)" evidence="3">
    <location>
        <begin position="15"/>
        <end position="49"/>
    </location>
</feature>
<keyword evidence="2" id="KW-0472">Membrane</keyword>
<dbReference type="EMBL" id="WOCE01000005">
    <property type="protein sequence ID" value="KAE9613401.1"/>
    <property type="molecule type" value="Genomic_DNA"/>
</dbReference>
<dbReference type="GO" id="GO:0005524">
    <property type="term" value="F:ATP binding"/>
    <property type="evidence" value="ECO:0007669"/>
    <property type="project" value="InterPro"/>
</dbReference>
<dbReference type="Gene3D" id="3.30.930.10">
    <property type="entry name" value="Bira Bifunctional Protein, Domain 2"/>
    <property type="match status" value="2"/>
</dbReference>
<dbReference type="InterPro" id="IPR045864">
    <property type="entry name" value="aa-tRNA-synth_II/BPL/LPL"/>
</dbReference>
<dbReference type="Pfam" id="PF00587">
    <property type="entry name" value="tRNA-synt_2b"/>
    <property type="match status" value="2"/>
</dbReference>
<dbReference type="PANTHER" id="PTHR11451">
    <property type="entry name" value="THREONINE-TRNA LIGASE"/>
    <property type="match status" value="1"/>
</dbReference>
<keyword evidence="2" id="KW-1133">Transmembrane helix</keyword>
<gene>
    <name evidence="4" type="ORF">Lalb_Chr05g0217061</name>
</gene>
<evidence type="ECO:0000313" key="4">
    <source>
        <dbReference type="EMBL" id="KAE9613401.1"/>
    </source>
</evidence>
<evidence type="ECO:0000313" key="5">
    <source>
        <dbReference type="Proteomes" id="UP000447434"/>
    </source>
</evidence>
<feature type="transmembrane region" description="Helical" evidence="2">
    <location>
        <begin position="68"/>
        <end position="87"/>
    </location>
</feature>
<protein>
    <submittedName>
        <fullName evidence="4">Putative threonine--tRNA ligase</fullName>
    </submittedName>
</protein>
<evidence type="ECO:0000259" key="3">
    <source>
        <dbReference type="Pfam" id="PF00587"/>
    </source>
</evidence>
<comment type="caution">
    <text evidence="4">The sequence shown here is derived from an EMBL/GenBank/DDBJ whole genome shotgun (WGS) entry which is preliminary data.</text>
</comment>
<keyword evidence="5" id="KW-1185">Reference proteome</keyword>
<dbReference type="OrthoDB" id="1433761at2759"/>
<proteinExistence type="predicted"/>
<dbReference type="SUPFAM" id="SSF55681">
    <property type="entry name" value="Class II aaRS and biotin synthetases"/>
    <property type="match status" value="1"/>
</dbReference>
<organism evidence="4 5">
    <name type="scientific">Lupinus albus</name>
    <name type="common">White lupine</name>
    <name type="synonym">Lupinus termis</name>
    <dbReference type="NCBI Taxonomy" id="3870"/>
    <lineage>
        <taxon>Eukaryota</taxon>
        <taxon>Viridiplantae</taxon>
        <taxon>Streptophyta</taxon>
        <taxon>Embryophyta</taxon>
        <taxon>Tracheophyta</taxon>
        <taxon>Spermatophyta</taxon>
        <taxon>Magnoliopsida</taxon>
        <taxon>eudicotyledons</taxon>
        <taxon>Gunneridae</taxon>
        <taxon>Pentapetalae</taxon>
        <taxon>rosids</taxon>
        <taxon>fabids</taxon>
        <taxon>Fabales</taxon>
        <taxon>Fabaceae</taxon>
        <taxon>Papilionoideae</taxon>
        <taxon>50 kb inversion clade</taxon>
        <taxon>genistoids sensu lato</taxon>
        <taxon>core genistoids</taxon>
        <taxon>Genisteae</taxon>
        <taxon>Lupinus</taxon>
    </lineage>
</organism>
<reference evidence="5" key="1">
    <citation type="journal article" date="2020" name="Nat. Commun.">
        <title>Genome sequence of the cluster root forming white lupin.</title>
        <authorList>
            <person name="Hufnagel B."/>
            <person name="Marques A."/>
            <person name="Soriano A."/>
            <person name="Marques L."/>
            <person name="Divol F."/>
            <person name="Doumas P."/>
            <person name="Sallet E."/>
            <person name="Mancinotti D."/>
            <person name="Carrere S."/>
            <person name="Marande W."/>
            <person name="Arribat S."/>
            <person name="Keller J."/>
            <person name="Huneau C."/>
            <person name="Blein T."/>
            <person name="Aime D."/>
            <person name="Laguerre M."/>
            <person name="Taylor J."/>
            <person name="Schubert V."/>
            <person name="Nelson M."/>
            <person name="Geu-Flores F."/>
            <person name="Crespi M."/>
            <person name="Gallardo-Guerrero K."/>
            <person name="Delaux P.-M."/>
            <person name="Salse J."/>
            <person name="Berges H."/>
            <person name="Guyot R."/>
            <person name="Gouzy J."/>
            <person name="Peret B."/>
        </authorList>
    </citation>
    <scope>NUCLEOTIDE SEQUENCE [LARGE SCALE GENOMIC DNA]</scope>
    <source>
        <strain evidence="5">cv. Amiga</strain>
    </source>
</reference>
<accession>A0A6A4QHK9</accession>
<keyword evidence="2" id="KW-0812">Transmembrane</keyword>
<name>A0A6A4QHK9_LUPAL</name>
<dbReference type="GO" id="GO:0005739">
    <property type="term" value="C:mitochondrion"/>
    <property type="evidence" value="ECO:0007669"/>
    <property type="project" value="TreeGrafter"/>
</dbReference>
<keyword evidence="1" id="KW-0648">Protein biosynthesis</keyword>
<feature type="domain" description="Aminoacyl-tRNA synthetase class II (G/ P/ S/T)" evidence="3">
    <location>
        <begin position="101"/>
        <end position="269"/>
    </location>
</feature>
<evidence type="ECO:0000256" key="2">
    <source>
        <dbReference type="SAM" id="Phobius"/>
    </source>
</evidence>
<dbReference type="GO" id="GO:0004829">
    <property type="term" value="F:threonine-tRNA ligase activity"/>
    <property type="evidence" value="ECO:0007669"/>
    <property type="project" value="TreeGrafter"/>
</dbReference>
<keyword evidence="4" id="KW-0436">Ligase</keyword>
<dbReference type="GO" id="GO:0006435">
    <property type="term" value="P:threonyl-tRNA aminoacylation"/>
    <property type="evidence" value="ECO:0007669"/>
    <property type="project" value="TreeGrafter"/>
</dbReference>
<sequence>MDLNAYNIERGTEFELPLQFADFGVLHRNEASGALSGLTRVRRFQQVNLSPMPSTLGQQNEYRAKGDMAFFFFNLLCFQFFFAGCGYQTRYHIHILLWNTEDDAHIFCRESQIKGEMRNALNFINYVYDIFGFTYELKLSTKVYYNRAPIVQKLGRRLKMLLEKLKMSLENLGRSGLNEGMLNEGMIISFFLVRNVFVASLGPKIDTSVSDVLNRKFQCATLQLDFQLPEHFKSGFSAEDELKTEKPVMIHRAILRSVECMFAILLEHY</sequence>